<evidence type="ECO:0000256" key="3">
    <source>
        <dbReference type="SAM" id="Phobius"/>
    </source>
</evidence>
<dbReference type="InterPro" id="IPR001867">
    <property type="entry name" value="OmpR/PhoB-type_DNA-bd"/>
</dbReference>
<dbReference type="Pfam" id="PF00486">
    <property type="entry name" value="Trans_reg_C"/>
    <property type="match status" value="1"/>
</dbReference>
<dbReference type="AlphaFoldDB" id="A0A564HTW5"/>
<feature type="DNA-binding region" description="OmpR/PhoB-type" evidence="2">
    <location>
        <begin position="15"/>
        <end position="118"/>
    </location>
</feature>
<name>A0A564HTW5_9ENTR</name>
<sequence length="253" mass="28808">MVLRCYIIRHLFGGDMNYIFEDTIRFDVEDRSLTHVETNDNIALAMSGCVLLEYLIQHQGAVITRNRLLDDIFKKNELVDSDSNLSQNISMLRKGFRDLGVDKDILVTKPRIGLLLPEDVKVSSVSQATSRSASWKFGTKSCIKTLYFMLSFLVVSLFFGWSGLQSSRIFSAFPVSKAVSLDGCKVHILDKVDDAKTRIVALIQKESLQCEEQDIFYYLENDLVNTRFESLVRCRNSASGEEVCENYLFRNAL</sequence>
<dbReference type="SMART" id="SM00862">
    <property type="entry name" value="Trans_reg_C"/>
    <property type="match status" value="1"/>
</dbReference>
<keyword evidence="3" id="KW-1133">Transmembrane helix</keyword>
<dbReference type="EMBL" id="CABGGW010000004">
    <property type="protein sequence ID" value="VUS35338.1"/>
    <property type="molecule type" value="Genomic_DNA"/>
</dbReference>
<keyword evidence="3" id="KW-0472">Membrane</keyword>
<feature type="transmembrane region" description="Helical" evidence="3">
    <location>
        <begin position="146"/>
        <end position="164"/>
    </location>
</feature>
<reference evidence="5 6" key="1">
    <citation type="submission" date="2019-07" db="EMBL/GenBank/DDBJ databases">
        <authorList>
            <person name="Brisse S."/>
            <person name="Rodrigues C."/>
            <person name="Thorpe H."/>
        </authorList>
    </citation>
    <scope>NUCLEOTIDE SEQUENCE [LARGE SCALE GENOMIC DNA]</scope>
    <source>
        <strain evidence="5">SB6422</strain>
    </source>
</reference>
<dbReference type="Proteomes" id="UP000317374">
    <property type="component" value="Unassembled WGS sequence"/>
</dbReference>
<dbReference type="PROSITE" id="PS51755">
    <property type="entry name" value="OMPR_PHOB"/>
    <property type="match status" value="1"/>
</dbReference>
<keyword evidence="3" id="KW-0812">Transmembrane</keyword>
<evidence type="ECO:0000256" key="2">
    <source>
        <dbReference type="PROSITE-ProRule" id="PRU01091"/>
    </source>
</evidence>
<keyword evidence="1 2" id="KW-0238">DNA-binding</keyword>
<proteinExistence type="predicted"/>
<evidence type="ECO:0000256" key="1">
    <source>
        <dbReference type="ARBA" id="ARBA00023125"/>
    </source>
</evidence>
<dbReference type="SUPFAM" id="SSF46894">
    <property type="entry name" value="C-terminal effector domain of the bipartite response regulators"/>
    <property type="match status" value="1"/>
</dbReference>
<organism evidence="5 6">
    <name type="scientific">Klebsiella huaxiensis</name>
    <dbReference type="NCBI Taxonomy" id="2153354"/>
    <lineage>
        <taxon>Bacteria</taxon>
        <taxon>Pseudomonadati</taxon>
        <taxon>Pseudomonadota</taxon>
        <taxon>Gammaproteobacteria</taxon>
        <taxon>Enterobacterales</taxon>
        <taxon>Enterobacteriaceae</taxon>
        <taxon>Klebsiella/Raoultella group</taxon>
        <taxon>Klebsiella</taxon>
    </lineage>
</organism>
<dbReference type="InterPro" id="IPR036388">
    <property type="entry name" value="WH-like_DNA-bd_sf"/>
</dbReference>
<evidence type="ECO:0000259" key="4">
    <source>
        <dbReference type="PROSITE" id="PS51755"/>
    </source>
</evidence>
<dbReference type="GO" id="GO:0006355">
    <property type="term" value="P:regulation of DNA-templated transcription"/>
    <property type="evidence" value="ECO:0007669"/>
    <property type="project" value="InterPro"/>
</dbReference>
<dbReference type="Gene3D" id="1.10.10.10">
    <property type="entry name" value="Winged helix-like DNA-binding domain superfamily/Winged helix DNA-binding domain"/>
    <property type="match status" value="1"/>
</dbReference>
<accession>A0A564HTW5</accession>
<gene>
    <name evidence="5" type="ORF">SB6422_04468</name>
</gene>
<protein>
    <recommendedName>
        <fullName evidence="4">OmpR/PhoB-type domain-containing protein</fullName>
    </recommendedName>
</protein>
<dbReference type="InterPro" id="IPR016032">
    <property type="entry name" value="Sig_transdc_resp-reg_C-effctor"/>
</dbReference>
<dbReference type="GO" id="GO:0000160">
    <property type="term" value="P:phosphorelay signal transduction system"/>
    <property type="evidence" value="ECO:0007669"/>
    <property type="project" value="InterPro"/>
</dbReference>
<dbReference type="OrthoDB" id="6311790at2"/>
<evidence type="ECO:0000313" key="6">
    <source>
        <dbReference type="Proteomes" id="UP000317374"/>
    </source>
</evidence>
<evidence type="ECO:0000313" key="5">
    <source>
        <dbReference type="EMBL" id="VUS35338.1"/>
    </source>
</evidence>
<feature type="domain" description="OmpR/PhoB-type" evidence="4">
    <location>
        <begin position="15"/>
        <end position="118"/>
    </location>
</feature>
<dbReference type="GO" id="GO:0003677">
    <property type="term" value="F:DNA binding"/>
    <property type="evidence" value="ECO:0007669"/>
    <property type="project" value="UniProtKB-UniRule"/>
</dbReference>